<evidence type="ECO:0000313" key="2">
    <source>
        <dbReference type="WBParaSite" id="PgR016_g009_t06"/>
    </source>
</evidence>
<proteinExistence type="predicted"/>
<protein>
    <submittedName>
        <fullName evidence="2">SPIN90/Ldb17 leucine-rich domain-containing protein</fullName>
    </submittedName>
</protein>
<accession>A0A915AVM6</accession>
<sequence length="116" mass="13237">MYTPVLNAKEKARELIDIMRQQTDTPIDVCIETVSFMLGALLADLPAEEALRSVRNALFEDDLIDINNCYDAKIMQKLITELTDNIEDKEQQSWTLKDDEEALIESLHQLASILLI</sequence>
<evidence type="ECO:0000313" key="1">
    <source>
        <dbReference type="Proteomes" id="UP000887569"/>
    </source>
</evidence>
<dbReference type="WBParaSite" id="PgR016_g009_t06">
    <property type="protein sequence ID" value="PgR016_g009_t06"/>
    <property type="gene ID" value="PgR016_g009"/>
</dbReference>
<dbReference type="AlphaFoldDB" id="A0A915AVM6"/>
<name>A0A915AVM6_PARUN</name>
<keyword evidence="1" id="KW-1185">Reference proteome</keyword>
<organism evidence="1 2">
    <name type="scientific">Parascaris univalens</name>
    <name type="common">Nematode worm</name>
    <dbReference type="NCBI Taxonomy" id="6257"/>
    <lineage>
        <taxon>Eukaryota</taxon>
        <taxon>Metazoa</taxon>
        <taxon>Ecdysozoa</taxon>
        <taxon>Nematoda</taxon>
        <taxon>Chromadorea</taxon>
        <taxon>Rhabditida</taxon>
        <taxon>Spirurina</taxon>
        <taxon>Ascaridomorpha</taxon>
        <taxon>Ascaridoidea</taxon>
        <taxon>Ascarididae</taxon>
        <taxon>Parascaris</taxon>
    </lineage>
</organism>
<reference evidence="2" key="1">
    <citation type="submission" date="2022-11" db="UniProtKB">
        <authorList>
            <consortium name="WormBaseParasite"/>
        </authorList>
    </citation>
    <scope>IDENTIFICATION</scope>
</reference>
<dbReference type="Proteomes" id="UP000887569">
    <property type="component" value="Unplaced"/>
</dbReference>